<evidence type="ECO:0008006" key="6">
    <source>
        <dbReference type="Google" id="ProtNLM"/>
    </source>
</evidence>
<feature type="region of interest" description="Disordered" evidence="3">
    <location>
        <begin position="44"/>
        <end position="119"/>
    </location>
</feature>
<dbReference type="SUPFAM" id="SSF56349">
    <property type="entry name" value="DNA breaking-rejoining enzymes"/>
    <property type="match status" value="1"/>
</dbReference>
<dbReference type="GO" id="GO:0006310">
    <property type="term" value="P:DNA recombination"/>
    <property type="evidence" value="ECO:0007669"/>
    <property type="project" value="UniProtKB-KW"/>
</dbReference>
<dbReference type="PANTHER" id="PTHR35617">
    <property type="entry name" value="PHAGE_INTEGRASE DOMAIN-CONTAINING PROTEIN"/>
    <property type="match status" value="1"/>
</dbReference>
<keyword evidence="2" id="KW-0233">DNA recombination</keyword>
<organism evidence="4 5">
    <name type="scientific">Cotesia congregata</name>
    <name type="common">Parasitoid wasp</name>
    <name type="synonym">Apanteles congregatus</name>
    <dbReference type="NCBI Taxonomy" id="51543"/>
    <lineage>
        <taxon>Eukaryota</taxon>
        <taxon>Metazoa</taxon>
        <taxon>Ecdysozoa</taxon>
        <taxon>Arthropoda</taxon>
        <taxon>Hexapoda</taxon>
        <taxon>Insecta</taxon>
        <taxon>Pterygota</taxon>
        <taxon>Neoptera</taxon>
        <taxon>Endopterygota</taxon>
        <taxon>Hymenoptera</taxon>
        <taxon>Apocrita</taxon>
        <taxon>Ichneumonoidea</taxon>
        <taxon>Braconidae</taxon>
        <taxon>Microgastrinae</taxon>
        <taxon>Cotesia</taxon>
    </lineage>
</organism>
<dbReference type="Gene3D" id="1.10.150.130">
    <property type="match status" value="1"/>
</dbReference>
<dbReference type="EMBL" id="CAJNRD030001120">
    <property type="protein sequence ID" value="CAG5093643.1"/>
    <property type="molecule type" value="Genomic_DNA"/>
</dbReference>
<dbReference type="InterPro" id="IPR010998">
    <property type="entry name" value="Integrase_recombinase_N"/>
</dbReference>
<feature type="compositionally biased region" description="Low complexity" evidence="3">
    <location>
        <begin position="364"/>
        <end position="378"/>
    </location>
</feature>
<feature type="compositionally biased region" description="Polar residues" evidence="3">
    <location>
        <begin position="327"/>
        <end position="342"/>
    </location>
</feature>
<feature type="compositionally biased region" description="Basic and acidic residues" evidence="3">
    <location>
        <begin position="11"/>
        <end position="26"/>
    </location>
</feature>
<gene>
    <name evidence="4" type="ORF">HICCMSTLAB_LOCUS6978</name>
</gene>
<feature type="compositionally biased region" description="Basic residues" evidence="3">
    <location>
        <begin position="1"/>
        <end position="10"/>
    </location>
</feature>
<evidence type="ECO:0000313" key="4">
    <source>
        <dbReference type="EMBL" id="CAG5093643.1"/>
    </source>
</evidence>
<proteinExistence type="predicted"/>
<feature type="compositionally biased region" description="Basic and acidic residues" evidence="3">
    <location>
        <begin position="62"/>
        <end position="83"/>
    </location>
</feature>
<feature type="region of interest" description="Disordered" evidence="3">
    <location>
        <begin position="1"/>
        <end position="26"/>
    </location>
</feature>
<dbReference type="SUPFAM" id="SSF47823">
    <property type="entry name" value="lambda integrase-like, N-terminal domain"/>
    <property type="match status" value="1"/>
</dbReference>
<feature type="region of interest" description="Disordered" evidence="3">
    <location>
        <begin position="314"/>
        <end position="378"/>
    </location>
</feature>
<dbReference type="Gene3D" id="1.10.443.10">
    <property type="entry name" value="Intergrase catalytic core"/>
    <property type="match status" value="1"/>
</dbReference>
<protein>
    <recommendedName>
        <fullName evidence="6">Tyr recombinase domain-containing protein</fullName>
    </recommendedName>
</protein>
<dbReference type="InterPro" id="IPR011010">
    <property type="entry name" value="DNA_brk_join_enz"/>
</dbReference>
<evidence type="ECO:0000256" key="3">
    <source>
        <dbReference type="SAM" id="MobiDB-lite"/>
    </source>
</evidence>
<dbReference type="Proteomes" id="UP000786811">
    <property type="component" value="Unassembled WGS sequence"/>
</dbReference>
<dbReference type="GO" id="GO:0015074">
    <property type="term" value="P:DNA integration"/>
    <property type="evidence" value="ECO:0007669"/>
    <property type="project" value="InterPro"/>
</dbReference>
<evidence type="ECO:0000313" key="5">
    <source>
        <dbReference type="Proteomes" id="UP000786811"/>
    </source>
</evidence>
<keyword evidence="1" id="KW-0238">DNA-binding</keyword>
<reference evidence="4" key="1">
    <citation type="submission" date="2021-04" db="EMBL/GenBank/DDBJ databases">
        <authorList>
            <person name="Chebbi M.A.C M."/>
        </authorList>
    </citation>
    <scope>NUCLEOTIDE SEQUENCE</scope>
</reference>
<dbReference type="PANTHER" id="PTHR35617:SF3">
    <property type="entry name" value="CORE-BINDING (CB) DOMAIN-CONTAINING PROTEIN"/>
    <property type="match status" value="1"/>
</dbReference>
<comment type="caution">
    <text evidence="4">The sequence shown here is derived from an EMBL/GenBank/DDBJ whole genome shotgun (WGS) entry which is preliminary data.</text>
</comment>
<dbReference type="GO" id="GO:0003677">
    <property type="term" value="F:DNA binding"/>
    <property type="evidence" value="ECO:0007669"/>
    <property type="project" value="UniProtKB-KW"/>
</dbReference>
<dbReference type="OrthoDB" id="7699712at2759"/>
<evidence type="ECO:0000256" key="1">
    <source>
        <dbReference type="ARBA" id="ARBA00023125"/>
    </source>
</evidence>
<dbReference type="AlphaFoldDB" id="A0A8J2HGG7"/>
<keyword evidence="5" id="KW-1185">Reference proteome</keyword>
<sequence>MGSHKKRSRSRDHSSERTSKRLRKLEDRMEEIATGFAAIREAILSREAPELEVPNTDTAVIEEIKDQEQDPAAKQHVDSEKSQVIDLDPPTEETENQKDGSTEVGGPSAGNVKDSATSAADEIPWELDADGLRIFGEDPAQKEPELILHSSVAIRWKKYLSEGLKKEVKDSLMEKYPRKGKLSFEPPILNDKVAVNLKESALKRDKYFGATQKLAGSALAALAPAIESLAPLRDAESMKRLEQIWDAAKLLIEIHRSQTVARKACILPTLSKQWATALEKRVTDSYLFGEKLVDKVKEIKAIGKVGEEMKSAPVKKTFVSPGPLNAKGSSSQKKSVTQTGGRTSVLKKPLISRFPPKQSTYPKSSQYRQQNQRSQNQSTLKNYNGTLKLWWRWNGQNDEDPYVVSVAKILKFLSERFDDGVGYSTLNSARAALSLISAEDVTNNQLISRFIKGSSKIRPSLPKYESTWDVDPVLDKLATWFPIKTSRPGAPQPVLKIPFFRDKPELCIAHTLNQYLVMTKALRGNIDSLFVSFNKPHKAVKSETISRWIRSTLVTLGVDKRFTAHSTRHASTSKACARGVSIAEIKKVAGWSPNSRVFADFYHQPITIENNSFTKSVLSPSLLS</sequence>
<name>A0A8J2HGG7_COTCN</name>
<dbReference type="InterPro" id="IPR013762">
    <property type="entry name" value="Integrase-like_cat_sf"/>
</dbReference>
<accession>A0A8J2HGG7</accession>
<evidence type="ECO:0000256" key="2">
    <source>
        <dbReference type="ARBA" id="ARBA00023172"/>
    </source>
</evidence>